<dbReference type="STRING" id="334426.A0A3P7GTU1"/>
<evidence type="ECO:0000313" key="2">
    <source>
        <dbReference type="Proteomes" id="UP000267027"/>
    </source>
</evidence>
<name>A0A3P7GTU1_ANGCS</name>
<dbReference type="NCBIfam" id="TIGR01509">
    <property type="entry name" value="HAD-SF-IA-v3"/>
    <property type="match status" value="1"/>
</dbReference>
<proteinExistence type="predicted"/>
<dbReference type="Pfam" id="PF00702">
    <property type="entry name" value="Hydrolase"/>
    <property type="match status" value="1"/>
</dbReference>
<sequence length="109" mass="12129">MSAKPLELRAAGYITVLLTNNFYADRARCLPTIPEGFGNHFDLVAESCRLGMRKPDVDIYQHVCQKMKVTPAECVFLDDLEPNVVAAKELGFITVKVGADLDILNLFLE</sequence>
<dbReference type="PRINTS" id="PR00413">
    <property type="entry name" value="HADHALOGNASE"/>
</dbReference>
<organism evidence="1 2">
    <name type="scientific">Angiostrongylus costaricensis</name>
    <name type="common">Nematode worm</name>
    <dbReference type="NCBI Taxonomy" id="334426"/>
    <lineage>
        <taxon>Eukaryota</taxon>
        <taxon>Metazoa</taxon>
        <taxon>Ecdysozoa</taxon>
        <taxon>Nematoda</taxon>
        <taxon>Chromadorea</taxon>
        <taxon>Rhabditida</taxon>
        <taxon>Rhabditina</taxon>
        <taxon>Rhabditomorpha</taxon>
        <taxon>Strongyloidea</taxon>
        <taxon>Metastrongylidae</taxon>
        <taxon>Angiostrongylus</taxon>
    </lineage>
</organism>
<evidence type="ECO:0000313" key="1">
    <source>
        <dbReference type="EMBL" id="VDM52211.1"/>
    </source>
</evidence>
<dbReference type="Proteomes" id="UP000267027">
    <property type="component" value="Unassembled WGS sequence"/>
</dbReference>
<dbReference type="AlphaFoldDB" id="A0A3P7GTU1"/>
<dbReference type="PANTHER" id="PTHR47829:SF1">
    <property type="entry name" value="HAD FAMILY PHOSPHATASE"/>
    <property type="match status" value="1"/>
</dbReference>
<protein>
    <submittedName>
        <fullName evidence="1">Uncharacterized protein</fullName>
    </submittedName>
</protein>
<dbReference type="OrthoDB" id="408373at2759"/>
<dbReference type="Gene3D" id="3.40.50.1000">
    <property type="entry name" value="HAD superfamily/HAD-like"/>
    <property type="match status" value="1"/>
</dbReference>
<accession>A0A3P7GTU1</accession>
<dbReference type="SUPFAM" id="SSF56784">
    <property type="entry name" value="HAD-like"/>
    <property type="match status" value="1"/>
</dbReference>
<keyword evidence="2" id="KW-1185">Reference proteome</keyword>
<dbReference type="InterPro" id="IPR006439">
    <property type="entry name" value="HAD-SF_hydro_IA"/>
</dbReference>
<reference evidence="1 2" key="1">
    <citation type="submission" date="2018-11" db="EMBL/GenBank/DDBJ databases">
        <authorList>
            <consortium name="Pathogen Informatics"/>
        </authorList>
    </citation>
    <scope>NUCLEOTIDE SEQUENCE [LARGE SCALE GENOMIC DNA]</scope>
    <source>
        <strain evidence="1 2">Costa Rica</strain>
    </source>
</reference>
<dbReference type="InterPro" id="IPR036412">
    <property type="entry name" value="HAD-like_sf"/>
</dbReference>
<dbReference type="InterPro" id="IPR023214">
    <property type="entry name" value="HAD_sf"/>
</dbReference>
<dbReference type="EMBL" id="UYYA01000068">
    <property type="protein sequence ID" value="VDM52211.1"/>
    <property type="molecule type" value="Genomic_DNA"/>
</dbReference>
<dbReference type="PANTHER" id="PTHR47829">
    <property type="entry name" value="HYDROLASE, PUTATIVE (AFU_ORTHOLOGUE AFUA_1G12880)-RELATED"/>
    <property type="match status" value="1"/>
</dbReference>
<dbReference type="InterPro" id="IPR052898">
    <property type="entry name" value="ACAD10-like"/>
</dbReference>
<gene>
    <name evidence="1" type="ORF">ACOC_LOCUS626</name>
</gene>